<comment type="similarity">
    <text evidence="1">Belongs to the UPF0053 family. Hemolysin C subfamily.</text>
</comment>
<accession>A0A506U9B8</accession>
<dbReference type="InterPro" id="IPR046342">
    <property type="entry name" value="CBS_dom_sf"/>
</dbReference>
<dbReference type="CDD" id="cd04590">
    <property type="entry name" value="CBS_pair_CorC_HlyC_assoc"/>
    <property type="match status" value="1"/>
</dbReference>
<proteinExistence type="inferred from homology"/>
<feature type="domain" description="CBS" evidence="6">
    <location>
        <begin position="211"/>
        <end position="271"/>
    </location>
</feature>
<evidence type="ECO:0000256" key="3">
    <source>
        <dbReference type="ARBA" id="ARBA00023122"/>
    </source>
</evidence>
<dbReference type="InterPro" id="IPR000644">
    <property type="entry name" value="CBS_dom"/>
</dbReference>
<keyword evidence="2" id="KW-0677">Repeat</keyword>
<dbReference type="PANTHER" id="PTHR22777:SF27">
    <property type="entry name" value="MAGNESIUM AND COBALT EFFLUX PROTEIN CORC"/>
    <property type="match status" value="1"/>
</dbReference>
<organism evidence="7 8">
    <name type="scientific">Martelella alba</name>
    <dbReference type="NCBI Taxonomy" id="2590451"/>
    <lineage>
        <taxon>Bacteria</taxon>
        <taxon>Pseudomonadati</taxon>
        <taxon>Pseudomonadota</taxon>
        <taxon>Alphaproteobacteria</taxon>
        <taxon>Hyphomicrobiales</taxon>
        <taxon>Aurantimonadaceae</taxon>
        <taxon>Martelella</taxon>
    </lineage>
</organism>
<dbReference type="SMART" id="SM01091">
    <property type="entry name" value="CorC_HlyC"/>
    <property type="match status" value="1"/>
</dbReference>
<dbReference type="Pfam" id="PF03471">
    <property type="entry name" value="CorC_HlyC"/>
    <property type="match status" value="1"/>
</dbReference>
<dbReference type="Gene3D" id="3.10.580.10">
    <property type="entry name" value="CBS-domain"/>
    <property type="match status" value="1"/>
</dbReference>
<dbReference type="InterPro" id="IPR005170">
    <property type="entry name" value="Transptr-assoc_dom"/>
</dbReference>
<reference evidence="7 8" key="1">
    <citation type="submission" date="2019-06" db="EMBL/GenBank/DDBJ databases">
        <authorList>
            <person name="Li M."/>
        </authorList>
    </citation>
    <scope>NUCLEOTIDE SEQUENCE [LARGE SCALE GENOMIC DNA]</scope>
    <source>
        <strain evidence="7 8">BGMRC2036</strain>
    </source>
</reference>
<dbReference type="Gene3D" id="3.90.1280.20">
    <property type="match status" value="1"/>
</dbReference>
<dbReference type="PANTHER" id="PTHR22777">
    <property type="entry name" value="HEMOLYSIN-RELATED"/>
    <property type="match status" value="1"/>
</dbReference>
<feature type="domain" description="CBS" evidence="6">
    <location>
        <begin position="100"/>
        <end position="160"/>
    </location>
</feature>
<evidence type="ECO:0000259" key="6">
    <source>
        <dbReference type="PROSITE" id="PS51371"/>
    </source>
</evidence>
<dbReference type="AlphaFoldDB" id="A0A506U9B8"/>
<dbReference type="InterPro" id="IPR044751">
    <property type="entry name" value="Ion_transp-like_CBS"/>
</dbReference>
<comment type="caution">
    <text evidence="7">The sequence shown here is derived from an EMBL/GenBank/DDBJ whole genome shotgun (WGS) entry which is preliminary data.</text>
</comment>
<evidence type="ECO:0000256" key="2">
    <source>
        <dbReference type="ARBA" id="ARBA00022737"/>
    </source>
</evidence>
<evidence type="ECO:0000256" key="1">
    <source>
        <dbReference type="ARBA" id="ARBA00006446"/>
    </source>
</evidence>
<dbReference type="Pfam" id="PF00571">
    <property type="entry name" value="CBS"/>
    <property type="match status" value="2"/>
</dbReference>
<feature type="compositionally biased region" description="Basic and acidic residues" evidence="5">
    <location>
        <begin position="399"/>
        <end position="412"/>
    </location>
</feature>
<dbReference type="PROSITE" id="PS51371">
    <property type="entry name" value="CBS"/>
    <property type="match status" value="2"/>
</dbReference>
<dbReference type="Proteomes" id="UP000318801">
    <property type="component" value="Unassembled WGS sequence"/>
</dbReference>
<evidence type="ECO:0000256" key="4">
    <source>
        <dbReference type="PROSITE-ProRule" id="PRU00703"/>
    </source>
</evidence>
<dbReference type="GO" id="GO:0050660">
    <property type="term" value="F:flavin adenine dinucleotide binding"/>
    <property type="evidence" value="ECO:0007669"/>
    <property type="project" value="InterPro"/>
</dbReference>
<dbReference type="InterPro" id="IPR036318">
    <property type="entry name" value="FAD-bd_PCMH-like_sf"/>
</dbReference>
<keyword evidence="3 4" id="KW-0129">CBS domain</keyword>
<evidence type="ECO:0000313" key="7">
    <source>
        <dbReference type="EMBL" id="TPW30128.1"/>
    </source>
</evidence>
<feature type="region of interest" description="Disordered" evidence="5">
    <location>
        <begin position="160"/>
        <end position="188"/>
    </location>
</feature>
<feature type="region of interest" description="Disordered" evidence="5">
    <location>
        <begin position="368"/>
        <end position="412"/>
    </location>
</feature>
<dbReference type="Gene3D" id="3.30.465.10">
    <property type="match status" value="1"/>
</dbReference>
<feature type="region of interest" description="Disordered" evidence="5">
    <location>
        <begin position="1"/>
        <end position="41"/>
    </location>
</feature>
<dbReference type="InterPro" id="IPR016169">
    <property type="entry name" value="FAD-bd_PCMH_sub2"/>
</dbReference>
<dbReference type="GO" id="GO:0005886">
    <property type="term" value="C:plasma membrane"/>
    <property type="evidence" value="ECO:0007669"/>
    <property type="project" value="TreeGrafter"/>
</dbReference>
<dbReference type="EMBL" id="VHLG01000007">
    <property type="protein sequence ID" value="TPW30128.1"/>
    <property type="molecule type" value="Genomic_DNA"/>
</dbReference>
<dbReference type="RefSeq" id="WP_141149337.1">
    <property type="nucleotide sequence ID" value="NZ_VHLG01000007.1"/>
</dbReference>
<dbReference type="SUPFAM" id="SSF56176">
    <property type="entry name" value="FAD-binding/transporter-associated domain-like"/>
    <property type="match status" value="1"/>
</dbReference>
<gene>
    <name evidence="7" type="ORF">FJU08_12470</name>
</gene>
<dbReference type="OrthoDB" id="9797674at2"/>
<dbReference type="SUPFAM" id="SSF54631">
    <property type="entry name" value="CBS-domain pair"/>
    <property type="match status" value="1"/>
</dbReference>
<evidence type="ECO:0000313" key="8">
    <source>
        <dbReference type="Proteomes" id="UP000318801"/>
    </source>
</evidence>
<sequence length="412" mass="44913">MNQQQIVPLRESGQDAEDGSALDEPNSTGPHNGHTEKNGSPIRGFFMRLKRNGHAGSRLREDLEDALSADGAGGSDFSPEERAMLNNILRFREVRVEDVMVPRADIDAVDQSISLGELLLIFENCGHSRMPVFSETLDDPRGMVHIRDLLAYLSKQARGRRRNPTRTAAQAGGRVETTAKAPVAEKSSRAHRSGLDLARVNLDKSVADAGIIRPVLFVPPSMLASDLLQRMQASRTQMALVIDEYGGTDGLVSHEDIVEMVIGDIDDEHDSEEAMFTRVSDDVFVADARVELEDIAEAIGPDFDISDHAEDVDTLGGLIFSAIGRIPARGEVIQSLPGFEVHILDADPRRIRRVRILRRRAPVRRRAAALRHEAEPQDATRPALPPEPPVAIAGVAADGPERVGAEGDGSPR</sequence>
<protein>
    <submittedName>
        <fullName evidence="7">HlyC/CorC family transporter</fullName>
    </submittedName>
</protein>
<evidence type="ECO:0000256" key="5">
    <source>
        <dbReference type="SAM" id="MobiDB-lite"/>
    </source>
</evidence>
<name>A0A506U9B8_9HYPH</name>
<keyword evidence="8" id="KW-1185">Reference proteome</keyword>